<keyword evidence="1" id="KW-0472">Membrane</keyword>
<dbReference type="AlphaFoldDB" id="A0A2T3G3E0"/>
<keyword evidence="1" id="KW-0812">Transmembrane</keyword>
<feature type="transmembrane region" description="Helical" evidence="1">
    <location>
        <begin position="99"/>
        <end position="118"/>
    </location>
</feature>
<feature type="transmembrane region" description="Helical" evidence="1">
    <location>
        <begin position="73"/>
        <end position="93"/>
    </location>
</feature>
<accession>A0A2T3G3E0</accession>
<evidence type="ECO:0000256" key="1">
    <source>
        <dbReference type="SAM" id="Phobius"/>
    </source>
</evidence>
<organism evidence="2 3">
    <name type="scientific">Faecalibacillus faecis</name>
    <dbReference type="NCBI Taxonomy" id="1982628"/>
    <lineage>
        <taxon>Bacteria</taxon>
        <taxon>Bacillati</taxon>
        <taxon>Bacillota</taxon>
        <taxon>Erysipelotrichia</taxon>
        <taxon>Erysipelotrichales</taxon>
        <taxon>Coprobacillaceae</taxon>
        <taxon>Faecalibacillus</taxon>
    </lineage>
</organism>
<evidence type="ECO:0000313" key="3">
    <source>
        <dbReference type="Proteomes" id="UP000241201"/>
    </source>
</evidence>
<dbReference type="Proteomes" id="UP000241201">
    <property type="component" value="Unassembled WGS sequence"/>
</dbReference>
<protein>
    <submittedName>
        <fullName evidence="2">Uncharacterized protein</fullName>
    </submittedName>
</protein>
<sequence length="382" mass="45265">MIILSNIISFLLLAYLAHSFLSPKYNKTKSLLIFVLFFIPLVFITIELKYLFILFLYFIVYFLLYKESFIQKALIIIPFYIIQISFEFLIFHIQTFFNYEIILAALFILFFISIYIYILKNLKRLYSLKYIKFIFIFPILTILWFGDIDCSYFLSTSTTDLFDLLSIPVLNLLLFIITLLTTNYISLKKQKELFNSKYELLQQHYDYNFKFLHDLLHTCSQLNIQFDNQNYENAKEILNQLTQTTYKEFNAIYSQSLVLNYVINNHLQTLIDNNINIKTDIESNSFNNLDYQLQLQLFDYLLTLTIQSCLSCQNDNKIIILKSKSETNYLLLKVVFSSTTINEKKITNHLEKILNANSYTVTIKDIDDCNTSLLIVLKRVDN</sequence>
<keyword evidence="3" id="KW-1185">Reference proteome</keyword>
<feature type="transmembrane region" description="Helical" evidence="1">
    <location>
        <begin position="130"/>
        <end position="146"/>
    </location>
</feature>
<evidence type="ECO:0000313" key="2">
    <source>
        <dbReference type="EMBL" id="PST42056.1"/>
    </source>
</evidence>
<reference evidence="3" key="1">
    <citation type="submission" date="2018-03" db="EMBL/GenBank/DDBJ databases">
        <title>Lachnoclostridium SNUG30370 gen.nov., sp.nov., isolated from human faeces.</title>
        <authorList>
            <person name="Seo B."/>
            <person name="Jeon K."/>
            <person name="Ko G."/>
        </authorList>
    </citation>
    <scope>NUCLEOTIDE SEQUENCE [LARGE SCALE GENOMIC DNA]</scope>
    <source>
        <strain evidence="3">SNUG30370</strain>
    </source>
</reference>
<dbReference type="RefSeq" id="WP_106986852.1">
    <property type="nucleotide sequence ID" value="NZ_PYLP01000001.1"/>
</dbReference>
<keyword evidence="1" id="KW-1133">Transmembrane helix</keyword>
<feature type="transmembrane region" description="Helical" evidence="1">
    <location>
        <begin position="166"/>
        <end position="187"/>
    </location>
</feature>
<comment type="caution">
    <text evidence="2">The sequence shown here is derived from an EMBL/GenBank/DDBJ whole genome shotgun (WGS) entry which is preliminary data.</text>
</comment>
<proteinExistence type="predicted"/>
<name>A0A2T3G3E0_9FIRM</name>
<feature type="transmembrane region" description="Helical" evidence="1">
    <location>
        <begin position="35"/>
        <end position="64"/>
    </location>
</feature>
<dbReference type="GeneID" id="77469571"/>
<gene>
    <name evidence="2" type="ORF">C7U55_00440</name>
</gene>
<dbReference type="EMBL" id="PYLP01000001">
    <property type="protein sequence ID" value="PST42056.1"/>
    <property type="molecule type" value="Genomic_DNA"/>
</dbReference>